<dbReference type="Proteomes" id="UP000722485">
    <property type="component" value="Unassembled WGS sequence"/>
</dbReference>
<keyword evidence="5" id="KW-1185">Reference proteome</keyword>
<evidence type="ECO:0000313" key="4">
    <source>
        <dbReference type="EMBL" id="KAF7554450.1"/>
    </source>
</evidence>
<accession>A0A9P5LKJ1</accession>
<evidence type="ECO:0000256" key="2">
    <source>
        <dbReference type="SAM" id="SignalP"/>
    </source>
</evidence>
<organism evidence="4 5">
    <name type="scientific">Cylindrodendrum hubeiense</name>
    <dbReference type="NCBI Taxonomy" id="595255"/>
    <lineage>
        <taxon>Eukaryota</taxon>
        <taxon>Fungi</taxon>
        <taxon>Dikarya</taxon>
        <taxon>Ascomycota</taxon>
        <taxon>Pezizomycotina</taxon>
        <taxon>Sordariomycetes</taxon>
        <taxon>Hypocreomycetidae</taxon>
        <taxon>Hypocreales</taxon>
        <taxon>Nectriaceae</taxon>
        <taxon>Cylindrodendrum</taxon>
    </lineage>
</organism>
<dbReference type="Pfam" id="PF01822">
    <property type="entry name" value="WSC"/>
    <property type="match status" value="1"/>
</dbReference>
<feature type="region of interest" description="Disordered" evidence="1">
    <location>
        <begin position="135"/>
        <end position="199"/>
    </location>
</feature>
<dbReference type="OrthoDB" id="2019572at2759"/>
<reference evidence="4" key="1">
    <citation type="submission" date="2020-03" db="EMBL/GenBank/DDBJ databases">
        <title>Draft Genome Sequence of Cylindrodendrum hubeiense.</title>
        <authorList>
            <person name="Buettner E."/>
            <person name="Kellner H."/>
        </authorList>
    </citation>
    <scope>NUCLEOTIDE SEQUENCE</scope>
    <source>
        <strain evidence="4">IHI 201604</strain>
    </source>
</reference>
<evidence type="ECO:0000256" key="1">
    <source>
        <dbReference type="SAM" id="MobiDB-lite"/>
    </source>
</evidence>
<dbReference type="SMART" id="SM00321">
    <property type="entry name" value="WSC"/>
    <property type="match status" value="1"/>
</dbReference>
<sequence>MAHLTLTCATLLSWLSLAAAGDFTSVSTAPTQQLSTLPLVDQLTSQGCYGSLSATANKTDLKWLSSGACWEVCVKQKKDVTITHMNNCYCADTYPPEESLVDDSECNHPCPYYAPEACGGSEAYSVFNSGSNILVKNDDPDKATRTSSASTGSTSTGSASTDSASASTDSASTDSASTASSASTTGTDPSQTTSTPAPSVQTNGASYQFSMIQGLGWLSLFLAI</sequence>
<name>A0A9P5LKJ1_9HYPO</name>
<dbReference type="EMBL" id="JAANBB010000032">
    <property type="protein sequence ID" value="KAF7554450.1"/>
    <property type="molecule type" value="Genomic_DNA"/>
</dbReference>
<feature type="domain" description="WSC" evidence="3">
    <location>
        <begin position="42"/>
        <end position="130"/>
    </location>
</feature>
<feature type="compositionally biased region" description="Low complexity" evidence="1">
    <location>
        <begin position="146"/>
        <end position="195"/>
    </location>
</feature>
<dbReference type="PROSITE" id="PS51212">
    <property type="entry name" value="WSC"/>
    <property type="match status" value="1"/>
</dbReference>
<feature type="signal peptide" evidence="2">
    <location>
        <begin position="1"/>
        <end position="20"/>
    </location>
</feature>
<gene>
    <name evidence="4" type="ORF">G7Z17_g2914</name>
</gene>
<protein>
    <recommendedName>
        <fullName evidence="3">WSC domain-containing protein</fullName>
    </recommendedName>
</protein>
<dbReference type="AlphaFoldDB" id="A0A9P5LKJ1"/>
<dbReference type="InterPro" id="IPR002889">
    <property type="entry name" value="WSC_carb-bd"/>
</dbReference>
<keyword evidence="2" id="KW-0732">Signal</keyword>
<evidence type="ECO:0000313" key="5">
    <source>
        <dbReference type="Proteomes" id="UP000722485"/>
    </source>
</evidence>
<proteinExistence type="predicted"/>
<comment type="caution">
    <text evidence="4">The sequence shown here is derived from an EMBL/GenBank/DDBJ whole genome shotgun (WGS) entry which is preliminary data.</text>
</comment>
<evidence type="ECO:0000259" key="3">
    <source>
        <dbReference type="PROSITE" id="PS51212"/>
    </source>
</evidence>
<feature type="chain" id="PRO_5040340483" description="WSC domain-containing protein" evidence="2">
    <location>
        <begin position="21"/>
        <end position="224"/>
    </location>
</feature>